<dbReference type="AlphaFoldDB" id="A0A3N4LKW4"/>
<dbReference type="EC" id="2.7.11.1" evidence="3"/>
<dbReference type="Proteomes" id="UP000267821">
    <property type="component" value="Unassembled WGS sequence"/>
</dbReference>
<evidence type="ECO:0000256" key="4">
    <source>
        <dbReference type="ARBA" id="ARBA00013948"/>
    </source>
</evidence>
<proteinExistence type="predicted"/>
<evidence type="ECO:0000256" key="3">
    <source>
        <dbReference type="ARBA" id="ARBA00012513"/>
    </source>
</evidence>
<dbReference type="PROSITE" id="PS50011">
    <property type="entry name" value="PROTEIN_KINASE_DOM"/>
    <property type="match status" value="1"/>
</dbReference>
<dbReference type="Pfam" id="PF17667">
    <property type="entry name" value="Pkinase_fungal"/>
    <property type="match status" value="1"/>
</dbReference>
<evidence type="ECO:0000259" key="10">
    <source>
        <dbReference type="PROSITE" id="PS50011"/>
    </source>
</evidence>
<dbReference type="STRING" id="1051890.A0A3N4LKW4"/>
<comment type="function">
    <text evidence="1">Component of the EKC/KEOPS complex that is required for the formation of a threonylcarbamoyl group on adenosine at position 37 (t(6)A37) in tRNAs that read codons beginning with adenine. The complex is probably involved in the transfer of the threonylcarbamoyl moiety of threonylcarbamoyl-AMP (TC-AMP) to the N6 group of A37. BUD32 has ATPase activity in the context of the EKC/KEOPS complex and likely plays a supporting role to the catalytic subunit KAE1. The EKC/KEOPS complex also promotes both telomere uncapping and telomere elongation. The complex is required for efficient recruitment of transcriptional coactivators.</text>
</comment>
<evidence type="ECO:0000256" key="6">
    <source>
        <dbReference type="ARBA" id="ARBA00030980"/>
    </source>
</evidence>
<evidence type="ECO:0000256" key="9">
    <source>
        <dbReference type="ARBA" id="ARBA00048679"/>
    </source>
</evidence>
<evidence type="ECO:0000256" key="1">
    <source>
        <dbReference type="ARBA" id="ARBA00003747"/>
    </source>
</evidence>
<dbReference type="GO" id="GO:0004674">
    <property type="term" value="F:protein serine/threonine kinase activity"/>
    <property type="evidence" value="ECO:0007669"/>
    <property type="project" value="UniProtKB-EC"/>
</dbReference>
<dbReference type="SMART" id="SM00220">
    <property type="entry name" value="S_TKc"/>
    <property type="match status" value="1"/>
</dbReference>
<evidence type="ECO:0000256" key="7">
    <source>
        <dbReference type="ARBA" id="ARBA00033194"/>
    </source>
</evidence>
<dbReference type="InterPro" id="IPR040976">
    <property type="entry name" value="Pkinase_fungal"/>
</dbReference>
<comment type="subunit">
    <text evidence="2">Component of the EKC/KEOPS complex composed of at least BUD32, CGI121, GON7, KAE1 and PCC1; the whole complex dimerizes.</text>
</comment>
<reference evidence="11 12" key="1">
    <citation type="journal article" date="2018" name="Nat. Ecol. Evol.">
        <title>Pezizomycetes genomes reveal the molecular basis of ectomycorrhizal truffle lifestyle.</title>
        <authorList>
            <person name="Murat C."/>
            <person name="Payen T."/>
            <person name="Noel B."/>
            <person name="Kuo A."/>
            <person name="Morin E."/>
            <person name="Chen J."/>
            <person name="Kohler A."/>
            <person name="Krizsan K."/>
            <person name="Balestrini R."/>
            <person name="Da Silva C."/>
            <person name="Montanini B."/>
            <person name="Hainaut M."/>
            <person name="Levati E."/>
            <person name="Barry K.W."/>
            <person name="Belfiori B."/>
            <person name="Cichocki N."/>
            <person name="Clum A."/>
            <person name="Dockter R.B."/>
            <person name="Fauchery L."/>
            <person name="Guy J."/>
            <person name="Iotti M."/>
            <person name="Le Tacon F."/>
            <person name="Lindquist E.A."/>
            <person name="Lipzen A."/>
            <person name="Malagnac F."/>
            <person name="Mello A."/>
            <person name="Molinier V."/>
            <person name="Miyauchi S."/>
            <person name="Poulain J."/>
            <person name="Riccioni C."/>
            <person name="Rubini A."/>
            <person name="Sitrit Y."/>
            <person name="Splivallo R."/>
            <person name="Traeger S."/>
            <person name="Wang M."/>
            <person name="Zifcakova L."/>
            <person name="Wipf D."/>
            <person name="Zambonelli A."/>
            <person name="Paolocci F."/>
            <person name="Nowrousian M."/>
            <person name="Ottonello S."/>
            <person name="Baldrian P."/>
            <person name="Spatafora J.W."/>
            <person name="Henrissat B."/>
            <person name="Nagy L.G."/>
            <person name="Aury J.M."/>
            <person name="Wincker P."/>
            <person name="Grigoriev I.V."/>
            <person name="Bonfante P."/>
            <person name="Martin F.M."/>
        </authorList>
    </citation>
    <scope>NUCLEOTIDE SEQUENCE [LARGE SCALE GENOMIC DNA]</scope>
    <source>
        <strain evidence="11 12">ATCC MYA-4762</strain>
    </source>
</reference>
<dbReference type="EMBL" id="ML121545">
    <property type="protein sequence ID" value="RPB23557.1"/>
    <property type="molecule type" value="Genomic_DNA"/>
</dbReference>
<feature type="domain" description="Protein kinase" evidence="10">
    <location>
        <begin position="315"/>
        <end position="622"/>
    </location>
</feature>
<evidence type="ECO:0000256" key="2">
    <source>
        <dbReference type="ARBA" id="ARBA00011534"/>
    </source>
</evidence>
<dbReference type="PROSITE" id="PS00109">
    <property type="entry name" value="PROTEIN_KINASE_TYR"/>
    <property type="match status" value="1"/>
</dbReference>
<dbReference type="InterPro" id="IPR008266">
    <property type="entry name" value="Tyr_kinase_AS"/>
</dbReference>
<comment type="catalytic activity">
    <reaction evidence="8">
        <text>L-threonyl-[protein] + ATP = O-phospho-L-threonyl-[protein] + ADP + H(+)</text>
        <dbReference type="Rhea" id="RHEA:46608"/>
        <dbReference type="Rhea" id="RHEA-COMP:11060"/>
        <dbReference type="Rhea" id="RHEA-COMP:11605"/>
        <dbReference type="ChEBI" id="CHEBI:15378"/>
        <dbReference type="ChEBI" id="CHEBI:30013"/>
        <dbReference type="ChEBI" id="CHEBI:30616"/>
        <dbReference type="ChEBI" id="CHEBI:61977"/>
        <dbReference type="ChEBI" id="CHEBI:456216"/>
        <dbReference type="EC" id="2.7.11.1"/>
    </reaction>
</comment>
<keyword evidence="12" id="KW-1185">Reference proteome</keyword>
<dbReference type="GO" id="GO:0005524">
    <property type="term" value="F:ATP binding"/>
    <property type="evidence" value="ECO:0007669"/>
    <property type="project" value="InterPro"/>
</dbReference>
<protein>
    <recommendedName>
        <fullName evidence="5">EKC/KEOPS complex subunit BUD32</fullName>
        <ecNumber evidence="3">2.7.11.1</ecNumber>
    </recommendedName>
    <alternativeName>
        <fullName evidence="6 7">Atypical Serine/threonine protein kinase BUD32</fullName>
    </alternativeName>
    <alternativeName>
        <fullName evidence="4">EKC/KEOPS complex subunit bud32</fullName>
    </alternativeName>
</protein>
<organism evidence="11 12">
    <name type="scientific">Terfezia boudieri ATCC MYA-4762</name>
    <dbReference type="NCBI Taxonomy" id="1051890"/>
    <lineage>
        <taxon>Eukaryota</taxon>
        <taxon>Fungi</taxon>
        <taxon>Dikarya</taxon>
        <taxon>Ascomycota</taxon>
        <taxon>Pezizomycotina</taxon>
        <taxon>Pezizomycetes</taxon>
        <taxon>Pezizales</taxon>
        <taxon>Pezizaceae</taxon>
        <taxon>Terfezia</taxon>
    </lineage>
</organism>
<comment type="catalytic activity">
    <reaction evidence="9">
        <text>L-seryl-[protein] + ATP = O-phospho-L-seryl-[protein] + ADP + H(+)</text>
        <dbReference type="Rhea" id="RHEA:17989"/>
        <dbReference type="Rhea" id="RHEA-COMP:9863"/>
        <dbReference type="Rhea" id="RHEA-COMP:11604"/>
        <dbReference type="ChEBI" id="CHEBI:15378"/>
        <dbReference type="ChEBI" id="CHEBI:29999"/>
        <dbReference type="ChEBI" id="CHEBI:30616"/>
        <dbReference type="ChEBI" id="CHEBI:83421"/>
        <dbReference type="ChEBI" id="CHEBI:456216"/>
        <dbReference type="EC" id="2.7.11.1"/>
    </reaction>
</comment>
<dbReference type="InParanoid" id="A0A3N4LKW4"/>
<sequence>MDSNQYHESMNLKAQGYVDKAETQLWNMFSEMLTTCEISSPPILVGLRYGIRGIINCLVKDVQAIYATCNSTLNPLQNIVTELTSITETFHEYALLPSNPAIKSSRSRAQVWIDTESHPNTRANLEVPTQHSTGTTPLNNSADQVAARLAHLSPAHDINNYAQAATILETFFGQQMTFGPTYSLDTHRHRFLDDLSPDICVQRNSSSIDKFNVALVLDIKQSYLSTSANKGQILDYLHSLASCQPGRRTFLGILTDFKSAELIKVIVGIAKTRRRRISDHLADTTTLVRHYRSQPLSDILKLAYAELSAPEANPRKLSLSPQSGTLIKVLQLSPHTVVAVVRISTKATNCVVKAALNSQGALDISREVEILTSLQHSRKPSSIPSLVYSLPREFAIQPVGRAFRLEAFRNTRELRAALRDIVCALEWVHKHNLVHRDVRTDNLVLVQDHTDSARSIHAVLIDFDRSAKIGQPTTYEGGYICCPEELLQKLCSRAQLHSNQTNDTPGVYPGTPMSISLEDVAELAPASQAPLDLITYQPHPKHDFLAFVILLNQLLFPFTFQRYAYHLVEKVDSKEQRRLLDLWGSLKGSKVWGPIVQCAEGMQADGRAAEVWDAWLEIVVLL</sequence>
<gene>
    <name evidence="11" type="ORF">L211DRAFT_838406</name>
</gene>
<dbReference type="InterPro" id="IPR049229">
    <property type="entry name" value="DUF6826"/>
</dbReference>
<evidence type="ECO:0000313" key="11">
    <source>
        <dbReference type="EMBL" id="RPB23557.1"/>
    </source>
</evidence>
<dbReference type="InterPro" id="IPR011009">
    <property type="entry name" value="Kinase-like_dom_sf"/>
</dbReference>
<evidence type="ECO:0000256" key="8">
    <source>
        <dbReference type="ARBA" id="ARBA00047899"/>
    </source>
</evidence>
<dbReference type="SUPFAM" id="SSF56112">
    <property type="entry name" value="Protein kinase-like (PK-like)"/>
    <property type="match status" value="1"/>
</dbReference>
<evidence type="ECO:0000313" key="12">
    <source>
        <dbReference type="Proteomes" id="UP000267821"/>
    </source>
</evidence>
<dbReference type="Pfam" id="PF20713">
    <property type="entry name" value="DUF6826"/>
    <property type="match status" value="1"/>
</dbReference>
<dbReference type="Gene3D" id="1.10.510.10">
    <property type="entry name" value="Transferase(Phosphotransferase) domain 1"/>
    <property type="match status" value="1"/>
</dbReference>
<dbReference type="OrthoDB" id="4062651at2759"/>
<name>A0A3N4LKW4_9PEZI</name>
<dbReference type="InterPro" id="IPR000719">
    <property type="entry name" value="Prot_kinase_dom"/>
</dbReference>
<evidence type="ECO:0000256" key="5">
    <source>
        <dbReference type="ARBA" id="ARBA00019973"/>
    </source>
</evidence>
<accession>A0A3N4LKW4</accession>